<dbReference type="PANTHER" id="PTHR37957:SF1">
    <property type="entry name" value="PHYTASE-LIKE DOMAIN-CONTAINING PROTEIN"/>
    <property type="match status" value="1"/>
</dbReference>
<dbReference type="Pfam" id="PF13449">
    <property type="entry name" value="Phytase-like"/>
    <property type="match status" value="1"/>
</dbReference>
<feature type="chain" id="PRO_5040199387" description="Phytase-like domain-containing protein" evidence="1">
    <location>
        <begin position="21"/>
        <end position="524"/>
    </location>
</feature>
<dbReference type="Proteomes" id="UP000799444">
    <property type="component" value="Unassembled WGS sequence"/>
</dbReference>
<protein>
    <recommendedName>
        <fullName evidence="2">Phytase-like domain-containing protein</fullName>
    </recommendedName>
</protein>
<sequence>MLYSKSLCLLSALQLRSVVANPLVNLVRDYAQTPAPVVNQTTCNGQTYTYEELAGYGFLPSDARDKFGDTLGGIGSAIALDKKSWKKKHGDKEAYEGIIYGLPDRGWNTQGTQNTQSRIQKLKVTLEIVTGATVEKPASPNFKIEYLDTILLYAPDGSPMTGLDADATGHASFPGFPDLPVATYTGDGFGGDGPGGRRVTLDAEGLVLGDHDSFWISDEYGPSVYQFDKRGKMIDAIRPPDAFIPIRNGSESFNAASPPIYDAERKTIPAVPEKGRNNNQGFEGLTISPNGKTLFVLLQSATIQDGGSVSANRRNTRLLKYKLGKKEKKLVGEYAVQLPVVGTKIAAQSEIHYISETQLLVLARDSGAGHGASDSTSKYRNADVIDLSKATNVAGGDADAIGGSIASSTGVLKSDITPVQYCPWISYNNNDQLGRFGLHNGGAQDAGLLNEKWESFALGPVDKKFATKGEGKEYYLISFSDNDFITQNGYINFGKNKYADASGYNVDNQALVFKVRLPKGADPL</sequence>
<feature type="signal peptide" evidence="1">
    <location>
        <begin position="1"/>
        <end position="20"/>
    </location>
</feature>
<dbReference type="InterPro" id="IPR027372">
    <property type="entry name" value="Phytase-like_dom"/>
</dbReference>
<evidence type="ECO:0000256" key="1">
    <source>
        <dbReference type="SAM" id="SignalP"/>
    </source>
</evidence>
<accession>A0A9P4QXS6</accession>
<evidence type="ECO:0000259" key="2">
    <source>
        <dbReference type="Pfam" id="PF13449"/>
    </source>
</evidence>
<name>A0A9P4QXS6_9PLEO</name>
<reference evidence="3" key="1">
    <citation type="journal article" date="2020" name="Stud. Mycol.">
        <title>101 Dothideomycetes genomes: a test case for predicting lifestyles and emergence of pathogens.</title>
        <authorList>
            <person name="Haridas S."/>
            <person name="Albert R."/>
            <person name="Binder M."/>
            <person name="Bloem J."/>
            <person name="Labutti K."/>
            <person name="Salamov A."/>
            <person name="Andreopoulos B."/>
            <person name="Baker S."/>
            <person name="Barry K."/>
            <person name="Bills G."/>
            <person name="Bluhm B."/>
            <person name="Cannon C."/>
            <person name="Castanera R."/>
            <person name="Culley D."/>
            <person name="Daum C."/>
            <person name="Ezra D."/>
            <person name="Gonzalez J."/>
            <person name="Henrissat B."/>
            <person name="Kuo A."/>
            <person name="Liang C."/>
            <person name="Lipzen A."/>
            <person name="Lutzoni F."/>
            <person name="Magnuson J."/>
            <person name="Mondo S."/>
            <person name="Nolan M."/>
            <person name="Ohm R."/>
            <person name="Pangilinan J."/>
            <person name="Park H.-J."/>
            <person name="Ramirez L."/>
            <person name="Alfaro M."/>
            <person name="Sun H."/>
            <person name="Tritt A."/>
            <person name="Yoshinaga Y."/>
            <person name="Zwiers L.-H."/>
            <person name="Turgeon B."/>
            <person name="Goodwin S."/>
            <person name="Spatafora J."/>
            <person name="Crous P."/>
            <person name="Grigoriev I."/>
        </authorList>
    </citation>
    <scope>NUCLEOTIDE SEQUENCE</scope>
    <source>
        <strain evidence="3">CBS 125425</strain>
    </source>
</reference>
<feature type="domain" description="Phytase-like" evidence="2">
    <location>
        <begin position="143"/>
        <end position="397"/>
    </location>
</feature>
<keyword evidence="4" id="KW-1185">Reference proteome</keyword>
<dbReference type="PANTHER" id="PTHR37957">
    <property type="entry name" value="BLR7070 PROTEIN"/>
    <property type="match status" value="1"/>
</dbReference>
<comment type="caution">
    <text evidence="3">The sequence shown here is derived from an EMBL/GenBank/DDBJ whole genome shotgun (WGS) entry which is preliminary data.</text>
</comment>
<keyword evidence="1" id="KW-0732">Signal</keyword>
<evidence type="ECO:0000313" key="3">
    <source>
        <dbReference type="EMBL" id="KAF2733054.1"/>
    </source>
</evidence>
<dbReference type="EMBL" id="ML996167">
    <property type="protein sequence ID" value="KAF2733054.1"/>
    <property type="molecule type" value="Genomic_DNA"/>
</dbReference>
<evidence type="ECO:0000313" key="4">
    <source>
        <dbReference type="Proteomes" id="UP000799444"/>
    </source>
</evidence>
<organism evidence="3 4">
    <name type="scientific">Polyplosphaeria fusca</name>
    <dbReference type="NCBI Taxonomy" id="682080"/>
    <lineage>
        <taxon>Eukaryota</taxon>
        <taxon>Fungi</taxon>
        <taxon>Dikarya</taxon>
        <taxon>Ascomycota</taxon>
        <taxon>Pezizomycotina</taxon>
        <taxon>Dothideomycetes</taxon>
        <taxon>Pleosporomycetidae</taxon>
        <taxon>Pleosporales</taxon>
        <taxon>Tetraplosphaeriaceae</taxon>
        <taxon>Polyplosphaeria</taxon>
    </lineage>
</organism>
<proteinExistence type="predicted"/>
<gene>
    <name evidence="3" type="ORF">EJ04DRAFT_469080</name>
</gene>
<dbReference type="AlphaFoldDB" id="A0A9P4QXS6"/>
<dbReference type="OrthoDB" id="425936at2759"/>